<evidence type="ECO:0000313" key="3">
    <source>
        <dbReference type="Proteomes" id="UP000242913"/>
    </source>
</evidence>
<evidence type="ECO:0000313" key="2">
    <source>
        <dbReference type="EMBL" id="OZC11851.1"/>
    </source>
</evidence>
<dbReference type="Proteomes" id="UP000242913">
    <property type="component" value="Unassembled WGS sequence"/>
</dbReference>
<sequence>MTGMAHHLTTHKQISTPAAVSPLARDEVASISNIRNEKGKIRQISNSFEVKKLSDIVLSDHLVSPSQLSGNPSITKFQNVQFKANETGCEESYTIFLYNA</sequence>
<dbReference type="AlphaFoldDB" id="A0A238C2Z5"/>
<proteinExistence type="predicted"/>
<name>A0A238C2Z5_9BILA</name>
<organism evidence="2 3">
    <name type="scientific">Onchocerca flexuosa</name>
    <dbReference type="NCBI Taxonomy" id="387005"/>
    <lineage>
        <taxon>Eukaryota</taxon>
        <taxon>Metazoa</taxon>
        <taxon>Ecdysozoa</taxon>
        <taxon>Nematoda</taxon>
        <taxon>Chromadorea</taxon>
        <taxon>Rhabditida</taxon>
        <taxon>Spirurina</taxon>
        <taxon>Spiruromorpha</taxon>
        <taxon>Filarioidea</taxon>
        <taxon>Onchocercidae</taxon>
        <taxon>Onchocerca</taxon>
    </lineage>
</organism>
<evidence type="ECO:0000256" key="1">
    <source>
        <dbReference type="SAM" id="MobiDB-lite"/>
    </source>
</evidence>
<reference evidence="2 3" key="1">
    <citation type="submission" date="2015-12" db="EMBL/GenBank/DDBJ databases">
        <title>Draft genome of the nematode, Onchocerca flexuosa.</title>
        <authorList>
            <person name="Mitreva M."/>
        </authorList>
    </citation>
    <scope>NUCLEOTIDE SEQUENCE [LARGE SCALE GENOMIC DNA]</scope>
    <source>
        <strain evidence="2">Red Deer</strain>
    </source>
</reference>
<protein>
    <submittedName>
        <fullName evidence="2">Uncharacterized protein</fullName>
    </submittedName>
</protein>
<accession>A0A238C2Z5</accession>
<dbReference type="EMBL" id="KZ269979">
    <property type="protein sequence ID" value="OZC11851.1"/>
    <property type="molecule type" value="Genomic_DNA"/>
</dbReference>
<feature type="region of interest" description="Disordered" evidence="1">
    <location>
        <begin position="1"/>
        <end position="21"/>
    </location>
</feature>
<gene>
    <name evidence="2" type="ORF">X798_01032</name>
</gene>
<keyword evidence="3" id="KW-1185">Reference proteome</keyword>